<dbReference type="Gene3D" id="3.40.50.300">
    <property type="entry name" value="P-loop containing nucleotide triphosphate hydrolases"/>
    <property type="match status" value="1"/>
</dbReference>
<proteinExistence type="predicted"/>
<dbReference type="Proteomes" id="UP000283255">
    <property type="component" value="Unassembled WGS sequence"/>
</dbReference>
<dbReference type="GO" id="GO:0016887">
    <property type="term" value="F:ATP hydrolysis activity"/>
    <property type="evidence" value="ECO:0007669"/>
    <property type="project" value="InterPro"/>
</dbReference>
<dbReference type="SMART" id="SM00382">
    <property type="entry name" value="AAA"/>
    <property type="match status" value="1"/>
</dbReference>
<dbReference type="InterPro" id="IPR027417">
    <property type="entry name" value="P-loop_NTPase"/>
</dbReference>
<name>A0A418YIZ7_9GAMM</name>
<dbReference type="InterPro" id="IPR003959">
    <property type="entry name" value="ATPase_AAA_core"/>
</dbReference>
<dbReference type="RefSeq" id="WP_119909391.1">
    <property type="nucleotide sequence ID" value="NZ_QZCH01000002.1"/>
</dbReference>
<dbReference type="GO" id="GO:0005524">
    <property type="term" value="F:ATP binding"/>
    <property type="evidence" value="ECO:0007669"/>
    <property type="project" value="InterPro"/>
</dbReference>
<gene>
    <name evidence="2" type="ORF">D1Z90_03715</name>
</gene>
<dbReference type="EMBL" id="QZCH01000002">
    <property type="protein sequence ID" value="RJG50589.1"/>
    <property type="molecule type" value="Genomic_DNA"/>
</dbReference>
<comment type="caution">
    <text evidence="2">The sequence shown here is derived from an EMBL/GenBank/DDBJ whole genome shotgun (WGS) entry which is preliminary data.</text>
</comment>
<sequence length="514" mass="57109">MELTFKKIKHKAYPPQTGRLIAFLCEDNWDDYSFKTSFSLIVFDENGARHEIGNLKLGIVGLEPGWASEKLPDSFSALNDRAFTLGQDEEYYKKIRSLLSEELGNQLLVKLKDVAYLNASFDIAVDEDVFKTSLLRSVSTTVIHGQFSRIIKGKAPLSEFDFSYKKVQTDKSAQIDISFKVTPGSLPSSNIHVLIGRNGVGKTTLLNNIVKAVIDDSAAKEEVGVMLCKQNVWQETKLPKDYFSSISSVSFSAFDPFIPPKDRADRSLGTCYFYIGLKKNSDPNSNELKGDEAIRADFVNSLAVCFSLKAKKQRWLRAIKTLESDINFAEMDLTRLGGLEKASEVKKSALKLVSLMSSGHTIVLLTLTKLIETIEEKTLVLIDEPESHLHPPLLSAFTRALSNLLVDRNAVAIIATHSPVILQEVPKSCVWKLERTRNEGVSFRPENETFGENVGVLTREVFGLEVTKSGFHALLAELVNDGKSFDEIMNLYGGQLGYEGQAILRALIANREAG</sequence>
<dbReference type="InterPro" id="IPR051396">
    <property type="entry name" value="Bact_Antivir_Def_Nuclease"/>
</dbReference>
<dbReference type="AlphaFoldDB" id="A0A418YIZ7"/>
<reference evidence="2 3" key="1">
    <citation type="submission" date="2018-09" db="EMBL/GenBank/DDBJ databases">
        <authorList>
            <person name="Wang F."/>
        </authorList>
    </citation>
    <scope>NUCLEOTIDE SEQUENCE [LARGE SCALE GENOMIC DNA]</scope>
    <source>
        <strain evidence="2 3">PLHSC7-2</strain>
    </source>
</reference>
<evidence type="ECO:0000313" key="2">
    <source>
        <dbReference type="EMBL" id="RJG50589.1"/>
    </source>
</evidence>
<evidence type="ECO:0000259" key="1">
    <source>
        <dbReference type="SMART" id="SM00382"/>
    </source>
</evidence>
<evidence type="ECO:0000313" key="3">
    <source>
        <dbReference type="Proteomes" id="UP000283255"/>
    </source>
</evidence>
<organism evidence="2 3">
    <name type="scientific">Motilimonas pumila</name>
    <dbReference type="NCBI Taxonomy" id="2303987"/>
    <lineage>
        <taxon>Bacteria</taxon>
        <taxon>Pseudomonadati</taxon>
        <taxon>Pseudomonadota</taxon>
        <taxon>Gammaproteobacteria</taxon>
        <taxon>Alteromonadales</taxon>
        <taxon>Alteromonadales genera incertae sedis</taxon>
        <taxon>Motilimonas</taxon>
    </lineage>
</organism>
<dbReference type="OrthoDB" id="3322489at2"/>
<reference evidence="2 3" key="2">
    <citation type="submission" date="2019-01" db="EMBL/GenBank/DDBJ databases">
        <title>Motilimonas pumilus sp. nov., isolated from the gut of sea cucumber (Apostichopus japonicus).</title>
        <authorList>
            <person name="Wang F.-Q."/>
            <person name="Ren L.-H."/>
            <person name="Lin Y.-W."/>
            <person name="Sun G.-H."/>
            <person name="Du Z.-J."/>
            <person name="Zhao J.-X."/>
            <person name="Liu X.-J."/>
            <person name="Liu L.-J."/>
        </authorList>
    </citation>
    <scope>NUCLEOTIDE SEQUENCE [LARGE SCALE GENOMIC DNA]</scope>
    <source>
        <strain evidence="2 3">PLHSC7-2</strain>
    </source>
</reference>
<dbReference type="PANTHER" id="PTHR43581">
    <property type="entry name" value="ATP/GTP PHOSPHATASE"/>
    <property type="match status" value="1"/>
</dbReference>
<feature type="domain" description="AAA+ ATPase" evidence="1">
    <location>
        <begin position="188"/>
        <end position="437"/>
    </location>
</feature>
<dbReference type="InterPro" id="IPR003593">
    <property type="entry name" value="AAA+_ATPase"/>
</dbReference>
<keyword evidence="3" id="KW-1185">Reference proteome</keyword>
<accession>A0A418YIZ7</accession>
<dbReference type="PANTHER" id="PTHR43581:SF4">
    <property type="entry name" value="ATP_GTP PHOSPHATASE"/>
    <property type="match status" value="1"/>
</dbReference>
<dbReference type="Pfam" id="PF13304">
    <property type="entry name" value="AAA_21"/>
    <property type="match status" value="1"/>
</dbReference>
<protein>
    <recommendedName>
        <fullName evidence="1">AAA+ ATPase domain-containing protein</fullName>
    </recommendedName>
</protein>
<dbReference type="SUPFAM" id="SSF52540">
    <property type="entry name" value="P-loop containing nucleoside triphosphate hydrolases"/>
    <property type="match status" value="1"/>
</dbReference>